<dbReference type="InterPro" id="IPR010264">
    <property type="entry name" value="Self-incomp_S1"/>
</dbReference>
<keyword evidence="3 6" id="KW-0713">Self-incompatibility</keyword>
<protein>
    <recommendedName>
        <fullName evidence="6">S-protein homolog</fullName>
    </recommendedName>
</protein>
<dbReference type="AlphaFoldDB" id="A0AB32WFN0"/>
<evidence type="ECO:0000256" key="1">
    <source>
        <dbReference type="ARBA" id="ARBA00004613"/>
    </source>
</evidence>
<reference evidence="7" key="1">
    <citation type="journal article" date="1997" name="Nucleic Acids Res.">
        <title>tRNAscan-SE: a program for improved detection of transfer RNA genes in genomic sequence.</title>
        <authorList>
            <person name="Lowe T.M."/>
            <person name="Eddy S.R."/>
        </authorList>
    </citation>
    <scope>NUCLEOTIDE SEQUENCE [LARGE SCALE GENOMIC DNA]</scope>
    <source>
        <strain evidence="7">r\B97-61/B2</strain>
    </source>
</reference>
<keyword evidence="4 6" id="KW-0964">Secreted</keyword>
<keyword evidence="5" id="KW-0732">Signal</keyword>
<dbReference type="RefSeq" id="XP_017976409.1">
    <property type="nucleotide sequence ID" value="XM_018120920.1"/>
</dbReference>
<evidence type="ECO:0000313" key="7">
    <source>
        <dbReference type="Proteomes" id="UP000694886"/>
    </source>
</evidence>
<comment type="similarity">
    <text evidence="2 6">Belongs to the plant self-incompatibility (S1) protein family.</text>
</comment>
<reference evidence="8" key="2">
    <citation type="submission" date="2025-08" db="UniProtKB">
        <authorList>
            <consortium name="RefSeq"/>
        </authorList>
    </citation>
    <scope>IDENTIFICATION</scope>
</reference>
<dbReference type="Gramene" id="Tc05v2_t009220.1">
    <property type="protein sequence ID" value="Tc05v2_p009220.1"/>
    <property type="gene ID" value="Tc05v2_g009220"/>
</dbReference>
<comment type="subcellular location">
    <subcellularLocation>
        <location evidence="1 6">Secreted</location>
    </subcellularLocation>
</comment>
<evidence type="ECO:0000256" key="3">
    <source>
        <dbReference type="ARBA" id="ARBA00022471"/>
    </source>
</evidence>
<evidence type="ECO:0000256" key="2">
    <source>
        <dbReference type="ARBA" id="ARBA00005581"/>
    </source>
</evidence>
<name>A0AB32WFN0_THECC</name>
<evidence type="ECO:0000256" key="6">
    <source>
        <dbReference type="RuleBase" id="RU367044"/>
    </source>
</evidence>
<sequence>MRNTRNKTFAILLLLLFSMSRYFVMGKILVRVMNQLGNHRTLNIHCQSRDNDLGYVALPDGSEFEWKFSVNFWGTTLFYCNVQWDQSGWHHFDAYAYEWDSSRCQTECIWKISKDAAAHQNCSRKCRSSKWFGAQAQ</sequence>
<dbReference type="KEGG" id="tcc:108661928"/>
<proteinExistence type="inferred from homology"/>
<organism evidence="7 8">
    <name type="scientific">Theobroma cacao</name>
    <name type="common">Cacao</name>
    <name type="synonym">Cocoa</name>
    <dbReference type="NCBI Taxonomy" id="3641"/>
    <lineage>
        <taxon>Eukaryota</taxon>
        <taxon>Viridiplantae</taxon>
        <taxon>Streptophyta</taxon>
        <taxon>Embryophyta</taxon>
        <taxon>Tracheophyta</taxon>
        <taxon>Spermatophyta</taxon>
        <taxon>Magnoliopsida</taxon>
        <taxon>eudicotyledons</taxon>
        <taxon>Gunneridae</taxon>
        <taxon>Pentapetalae</taxon>
        <taxon>rosids</taxon>
        <taxon>malvids</taxon>
        <taxon>Malvales</taxon>
        <taxon>Malvaceae</taxon>
        <taxon>Byttnerioideae</taxon>
        <taxon>Theobroma</taxon>
    </lineage>
</organism>
<dbReference type="Pfam" id="PF05938">
    <property type="entry name" value="Self-incomp_S1"/>
    <property type="match status" value="1"/>
</dbReference>
<dbReference type="PANTHER" id="PTHR31232">
    <property type="match status" value="1"/>
</dbReference>
<evidence type="ECO:0000313" key="8">
    <source>
        <dbReference type="RefSeq" id="XP_017976409.1"/>
    </source>
</evidence>
<dbReference type="Proteomes" id="UP000694886">
    <property type="component" value="Chromosome 5"/>
</dbReference>
<gene>
    <name evidence="8" type="primary">LOC108661928</name>
</gene>
<evidence type="ECO:0000256" key="5">
    <source>
        <dbReference type="ARBA" id="ARBA00022729"/>
    </source>
</evidence>
<dbReference type="GeneID" id="108661928"/>
<evidence type="ECO:0000256" key="4">
    <source>
        <dbReference type="ARBA" id="ARBA00022525"/>
    </source>
</evidence>
<accession>A0AB32WFN0</accession>
<dbReference type="PANTHER" id="PTHR31232:SF18">
    <property type="entry name" value="S-PROTEIN HOMOLOG"/>
    <property type="match status" value="1"/>
</dbReference>
<dbReference type="GO" id="GO:0005576">
    <property type="term" value="C:extracellular region"/>
    <property type="evidence" value="ECO:0007669"/>
    <property type="project" value="UniProtKB-SubCell"/>
</dbReference>
<dbReference type="GO" id="GO:0060320">
    <property type="term" value="P:rejection of self pollen"/>
    <property type="evidence" value="ECO:0007669"/>
    <property type="project" value="UniProtKB-KW"/>
</dbReference>